<keyword evidence="3" id="KW-1185">Reference proteome</keyword>
<evidence type="ECO:0000256" key="1">
    <source>
        <dbReference type="SAM" id="MobiDB-lite"/>
    </source>
</evidence>
<name>A0A8S4GFE5_PLUXY</name>
<feature type="compositionally biased region" description="Basic and acidic residues" evidence="1">
    <location>
        <begin position="13"/>
        <end position="36"/>
    </location>
</feature>
<organism evidence="2 3">
    <name type="scientific">Plutella xylostella</name>
    <name type="common">Diamondback moth</name>
    <name type="synonym">Plutella maculipennis</name>
    <dbReference type="NCBI Taxonomy" id="51655"/>
    <lineage>
        <taxon>Eukaryota</taxon>
        <taxon>Metazoa</taxon>
        <taxon>Ecdysozoa</taxon>
        <taxon>Arthropoda</taxon>
        <taxon>Hexapoda</taxon>
        <taxon>Insecta</taxon>
        <taxon>Pterygota</taxon>
        <taxon>Neoptera</taxon>
        <taxon>Endopterygota</taxon>
        <taxon>Lepidoptera</taxon>
        <taxon>Glossata</taxon>
        <taxon>Ditrysia</taxon>
        <taxon>Yponomeutoidea</taxon>
        <taxon>Plutellidae</taxon>
        <taxon>Plutella</taxon>
    </lineage>
</organism>
<evidence type="ECO:0000313" key="3">
    <source>
        <dbReference type="Proteomes" id="UP000653454"/>
    </source>
</evidence>
<proteinExistence type="predicted"/>
<reference evidence="2" key="1">
    <citation type="submission" date="2020-11" db="EMBL/GenBank/DDBJ databases">
        <authorList>
            <person name="Whiteford S."/>
        </authorList>
    </citation>
    <scope>NUCLEOTIDE SEQUENCE</scope>
</reference>
<dbReference type="AlphaFoldDB" id="A0A8S4GFE5"/>
<comment type="caution">
    <text evidence="2">The sequence shown here is derived from an EMBL/GenBank/DDBJ whole genome shotgun (WGS) entry which is preliminary data.</text>
</comment>
<dbReference type="Proteomes" id="UP000653454">
    <property type="component" value="Unassembled WGS sequence"/>
</dbReference>
<gene>
    <name evidence="2" type="ORF">PLXY2_LOCUS16762</name>
</gene>
<dbReference type="EMBL" id="CAJHNJ030000691">
    <property type="protein sequence ID" value="CAG9138474.1"/>
    <property type="molecule type" value="Genomic_DNA"/>
</dbReference>
<evidence type="ECO:0000313" key="2">
    <source>
        <dbReference type="EMBL" id="CAG9138474.1"/>
    </source>
</evidence>
<sequence length="616" mass="71139">MEINSPHKKRAKLQNEDKKRSNENESSHSKRIKPDDAEIDEDSHRKKILAMKKKNFITTCKQVSSQAYFDHKARFQLVYTPSCMNGTACKHHLMPAKPIPGYAEESFKIEVKTNMWCEALEVCRLCITPHQYLTANVLKDVVEIILNAHEDPDMNYSVPSLIEECQQILSQNFSSHPPCLSKGIRKCYITFLTSPMELKENTFTNRTEFGCDKGLVKYCWNRLEYEVSSFSKDGPLLDRCENTPSEMVKSVKGLHWQKEKFEIYELLGRTERIGRLMAVLESVVELLQFDLAIWHSRYTNNQGRHIMRSHKPLLAFILWSDNVLYTGACNNNCRQILKLFVLFVHLGYPKCYVDLMLTWLKLIVQVFYICESNSNSDFPNTGKYCITFAREFYKIIADLPNESVTKVLEAIQPTFMTNLVGILHLKSILSTKEDEILKIMIDFVKKSAWTDLPDSDPKTKIGVINPVRAQPVRRKLSFLIKKIKKTVKSTPCNDDKMCFPKHEEGKGNCQHLNDQMHVVQTLYITLQAFLDAYCVEDFQEKLETLNDKVDQNENLSLDDGDLSNDSSYNVSEGFIKKYRSIYQMLQELAMLLHSLKSKNQMPDILKVFSNVPLLGL</sequence>
<protein>
    <submittedName>
        <fullName evidence="2">(diamondback moth) hypothetical protein</fullName>
    </submittedName>
</protein>
<accession>A0A8S4GFE5</accession>
<feature type="compositionally biased region" description="Basic residues" evidence="1">
    <location>
        <begin position="1"/>
        <end position="12"/>
    </location>
</feature>
<feature type="region of interest" description="Disordered" evidence="1">
    <location>
        <begin position="1"/>
        <end position="42"/>
    </location>
</feature>